<dbReference type="EMBL" id="MN738855">
    <property type="protein sequence ID" value="QHT28322.1"/>
    <property type="molecule type" value="Genomic_DNA"/>
</dbReference>
<evidence type="ECO:0000313" key="6">
    <source>
        <dbReference type="EMBL" id="QHT28322.1"/>
    </source>
</evidence>
<dbReference type="InterPro" id="IPR017907">
    <property type="entry name" value="Znf_RING_CS"/>
</dbReference>
<organism evidence="6">
    <name type="scientific">viral metagenome</name>
    <dbReference type="NCBI Taxonomy" id="1070528"/>
    <lineage>
        <taxon>unclassified sequences</taxon>
        <taxon>metagenomes</taxon>
        <taxon>organismal metagenomes</taxon>
    </lineage>
</organism>
<sequence length="258" mass="29663">MVTCSYCHSRGHNISICNKAAFTRAFELYNEGTDSFASRRVVPADWAKDRNGNNPSHENWNVKHIRPRVNDHNPAERAVVNYISRFRAIRPDISSDGHDNMDHYVTKLNTSPGSIVRVVLNNENKVGCQFFRADCEQGTALLANFTRQHKHLMQLRATHRTTIWHRERAQRHAIAMQQQQQRAQQQQQQQQELLVVMRDEPVEATDCPICMEPLANTNKTILRCGHQFCGDCIFQHFQGARGTNCPQCRAVYAIRVRG</sequence>
<dbReference type="GO" id="GO:0007219">
    <property type="term" value="P:Notch signaling pathway"/>
    <property type="evidence" value="ECO:0007669"/>
    <property type="project" value="InterPro"/>
</dbReference>
<dbReference type="InterPro" id="IPR018957">
    <property type="entry name" value="Znf_C3HC4_RING-type"/>
</dbReference>
<dbReference type="PANTHER" id="PTHR12622">
    <property type="entry name" value="DELTEX-RELATED"/>
    <property type="match status" value="1"/>
</dbReference>
<keyword evidence="1" id="KW-0479">Metal-binding</keyword>
<dbReference type="InterPro" id="IPR001841">
    <property type="entry name" value="Znf_RING"/>
</dbReference>
<evidence type="ECO:0000259" key="5">
    <source>
        <dbReference type="PROSITE" id="PS50089"/>
    </source>
</evidence>
<dbReference type="PROSITE" id="PS50089">
    <property type="entry name" value="ZF_RING_2"/>
    <property type="match status" value="1"/>
</dbReference>
<dbReference type="Gene3D" id="3.30.40.10">
    <property type="entry name" value="Zinc/RING finger domain, C3HC4 (zinc finger)"/>
    <property type="match status" value="1"/>
</dbReference>
<dbReference type="AlphaFoldDB" id="A0A6C0EHQ8"/>
<evidence type="ECO:0000256" key="4">
    <source>
        <dbReference type="SAM" id="Coils"/>
    </source>
</evidence>
<dbReference type="InterPro" id="IPR013083">
    <property type="entry name" value="Znf_RING/FYVE/PHD"/>
</dbReference>
<dbReference type="SMART" id="SM00184">
    <property type="entry name" value="RING"/>
    <property type="match status" value="1"/>
</dbReference>
<evidence type="ECO:0000256" key="1">
    <source>
        <dbReference type="ARBA" id="ARBA00022723"/>
    </source>
</evidence>
<proteinExistence type="predicted"/>
<name>A0A6C0EHQ8_9ZZZZ</name>
<dbReference type="Pfam" id="PF00097">
    <property type="entry name" value="zf-C3HC4"/>
    <property type="match status" value="1"/>
</dbReference>
<accession>A0A6C0EHQ8</accession>
<keyword evidence="3" id="KW-0862">Zinc</keyword>
<dbReference type="SUPFAM" id="SSF57850">
    <property type="entry name" value="RING/U-box"/>
    <property type="match status" value="1"/>
</dbReference>
<keyword evidence="2" id="KW-0863">Zinc-finger</keyword>
<dbReference type="GO" id="GO:0008270">
    <property type="term" value="F:zinc ion binding"/>
    <property type="evidence" value="ECO:0007669"/>
    <property type="project" value="UniProtKB-KW"/>
</dbReference>
<feature type="domain" description="RING-type" evidence="5">
    <location>
        <begin position="207"/>
        <end position="249"/>
    </location>
</feature>
<keyword evidence="4" id="KW-0175">Coiled coil</keyword>
<reference evidence="6" key="1">
    <citation type="journal article" date="2020" name="Nature">
        <title>Giant virus diversity and host interactions through global metagenomics.</title>
        <authorList>
            <person name="Schulz F."/>
            <person name="Roux S."/>
            <person name="Paez-Espino D."/>
            <person name="Jungbluth S."/>
            <person name="Walsh D.A."/>
            <person name="Denef V.J."/>
            <person name="McMahon K.D."/>
            <person name="Konstantinidis K.T."/>
            <person name="Eloe-Fadrosh E.A."/>
            <person name="Kyrpides N.C."/>
            <person name="Woyke T."/>
        </authorList>
    </citation>
    <scope>NUCLEOTIDE SEQUENCE</scope>
    <source>
        <strain evidence="6">GVMAG-M-3300001348-25</strain>
    </source>
</reference>
<protein>
    <recommendedName>
        <fullName evidence="5">RING-type domain-containing protein</fullName>
    </recommendedName>
</protein>
<evidence type="ECO:0000256" key="3">
    <source>
        <dbReference type="ARBA" id="ARBA00022833"/>
    </source>
</evidence>
<dbReference type="InterPro" id="IPR039398">
    <property type="entry name" value="Deltex_fam"/>
</dbReference>
<dbReference type="GO" id="GO:0016567">
    <property type="term" value="P:protein ubiquitination"/>
    <property type="evidence" value="ECO:0007669"/>
    <property type="project" value="InterPro"/>
</dbReference>
<dbReference type="PROSITE" id="PS00518">
    <property type="entry name" value="ZF_RING_1"/>
    <property type="match status" value="1"/>
</dbReference>
<feature type="coiled-coil region" evidence="4">
    <location>
        <begin position="166"/>
        <end position="196"/>
    </location>
</feature>
<evidence type="ECO:0000256" key="2">
    <source>
        <dbReference type="ARBA" id="ARBA00022771"/>
    </source>
</evidence>